<dbReference type="Proteomes" id="UP000095283">
    <property type="component" value="Unplaced"/>
</dbReference>
<proteinExistence type="predicted"/>
<name>A0A1I7WV62_HETBA</name>
<dbReference type="AlphaFoldDB" id="A0A1I7WV62"/>
<sequence length="158" mass="17788">MSNYAHDNSSFRIMRSKVRSRQRLPFSADDFAVNTPPNNVKKSESYKNSFEWSLSGSHYPVNNMRKKEKKSSEEHFLVQRRLFTYPSRTGSESSRSGILSAVISSLLGSGNSFILALVGPPSNVRVEATSNSSAVVQWDFKPEQVPLDFLNKVDIKII</sequence>
<keyword evidence="1" id="KW-1185">Reference proteome</keyword>
<evidence type="ECO:0000313" key="2">
    <source>
        <dbReference type="WBParaSite" id="Hba_09049"/>
    </source>
</evidence>
<organism evidence="1 2">
    <name type="scientific">Heterorhabditis bacteriophora</name>
    <name type="common">Entomopathogenic nematode worm</name>
    <dbReference type="NCBI Taxonomy" id="37862"/>
    <lineage>
        <taxon>Eukaryota</taxon>
        <taxon>Metazoa</taxon>
        <taxon>Ecdysozoa</taxon>
        <taxon>Nematoda</taxon>
        <taxon>Chromadorea</taxon>
        <taxon>Rhabditida</taxon>
        <taxon>Rhabditina</taxon>
        <taxon>Rhabditomorpha</taxon>
        <taxon>Strongyloidea</taxon>
        <taxon>Heterorhabditidae</taxon>
        <taxon>Heterorhabditis</taxon>
    </lineage>
</organism>
<evidence type="ECO:0000313" key="1">
    <source>
        <dbReference type="Proteomes" id="UP000095283"/>
    </source>
</evidence>
<dbReference type="WBParaSite" id="Hba_09049">
    <property type="protein sequence ID" value="Hba_09049"/>
    <property type="gene ID" value="Hba_09049"/>
</dbReference>
<reference evidence="2" key="1">
    <citation type="submission" date="2016-11" db="UniProtKB">
        <authorList>
            <consortium name="WormBaseParasite"/>
        </authorList>
    </citation>
    <scope>IDENTIFICATION</scope>
</reference>
<accession>A0A1I7WV62</accession>
<protein>
    <submittedName>
        <fullName evidence="2">Fibronectin type-III domain-containing protein</fullName>
    </submittedName>
</protein>